<dbReference type="STRING" id="1963862.B4O97_11275"/>
<evidence type="ECO:0000313" key="2">
    <source>
        <dbReference type="EMBL" id="ORC34911.1"/>
    </source>
</evidence>
<dbReference type="Pfam" id="PF04102">
    <property type="entry name" value="SlyX"/>
    <property type="match status" value="1"/>
</dbReference>
<evidence type="ECO:0000313" key="3">
    <source>
        <dbReference type="Proteomes" id="UP000192343"/>
    </source>
</evidence>
<proteinExistence type="predicted"/>
<evidence type="ECO:0000256" key="1">
    <source>
        <dbReference type="SAM" id="Coils"/>
    </source>
</evidence>
<dbReference type="InterPro" id="IPR007236">
    <property type="entry name" value="SlyX"/>
</dbReference>
<dbReference type="AlphaFoldDB" id="A0A1Y1RXD5"/>
<comment type="caution">
    <text evidence="2">The sequence shown here is derived from an EMBL/GenBank/DDBJ whole genome shotgun (WGS) entry which is preliminary data.</text>
</comment>
<dbReference type="OrthoDB" id="285625at2"/>
<dbReference type="Gene3D" id="1.20.5.300">
    <property type="match status" value="1"/>
</dbReference>
<reference evidence="2 3" key="1">
    <citation type="submission" date="2017-03" db="EMBL/GenBank/DDBJ databases">
        <title>Draft Genome sequence of Marispirochaeta sp. strain JC444.</title>
        <authorList>
            <person name="Shivani Y."/>
            <person name="Subhash Y."/>
            <person name="Sasikala C."/>
            <person name="Ramana C."/>
        </authorList>
    </citation>
    <scope>NUCLEOTIDE SEQUENCE [LARGE SCALE GENOMIC DNA]</scope>
    <source>
        <strain evidence="2 3">JC444</strain>
    </source>
</reference>
<dbReference type="PANTHER" id="PTHR36508">
    <property type="entry name" value="PROTEIN SLYX"/>
    <property type="match status" value="1"/>
</dbReference>
<evidence type="ECO:0008006" key="4">
    <source>
        <dbReference type="Google" id="ProtNLM"/>
    </source>
</evidence>
<accession>A0A1Y1RXD5</accession>
<organism evidence="2 3">
    <name type="scientific">Marispirochaeta aestuarii</name>
    <dbReference type="NCBI Taxonomy" id="1963862"/>
    <lineage>
        <taxon>Bacteria</taxon>
        <taxon>Pseudomonadati</taxon>
        <taxon>Spirochaetota</taxon>
        <taxon>Spirochaetia</taxon>
        <taxon>Spirochaetales</taxon>
        <taxon>Spirochaetaceae</taxon>
        <taxon>Marispirochaeta</taxon>
    </lineage>
</organism>
<dbReference type="Proteomes" id="UP000192343">
    <property type="component" value="Unassembled WGS sequence"/>
</dbReference>
<sequence length="66" mass="7687">MDEELLQLQTKLSYQESALADLNDTVISQQQEIDRLRKTVELLVQRVRDLQDQGGEEMPHVPPPHY</sequence>
<feature type="coiled-coil region" evidence="1">
    <location>
        <begin position="19"/>
        <end position="53"/>
    </location>
</feature>
<dbReference type="EMBL" id="MWQY01000011">
    <property type="protein sequence ID" value="ORC34911.1"/>
    <property type="molecule type" value="Genomic_DNA"/>
</dbReference>
<dbReference type="PANTHER" id="PTHR36508:SF1">
    <property type="entry name" value="PROTEIN SLYX"/>
    <property type="match status" value="1"/>
</dbReference>
<protein>
    <recommendedName>
        <fullName evidence="4">Protein SlyX homolog</fullName>
    </recommendedName>
</protein>
<keyword evidence="1" id="KW-0175">Coiled coil</keyword>
<keyword evidence="3" id="KW-1185">Reference proteome</keyword>
<name>A0A1Y1RXD5_9SPIO</name>
<gene>
    <name evidence="2" type="ORF">B4O97_11275</name>
</gene>
<dbReference type="RefSeq" id="WP_083050902.1">
    <property type="nucleotide sequence ID" value="NZ_CAXXQO010000003.1"/>
</dbReference>